<keyword evidence="2" id="KW-0732">Signal</keyword>
<dbReference type="Proteomes" id="UP000190834">
    <property type="component" value="Unassembled WGS sequence"/>
</dbReference>
<protein>
    <submittedName>
        <fullName evidence="3">GlyGly-CTERM domain-containing protein</fullName>
    </submittedName>
</protein>
<dbReference type="Pfam" id="PF11949">
    <property type="entry name" value="DUF3466"/>
    <property type="match status" value="1"/>
</dbReference>
<sequence>MKRMSSNTFKRTLVSAAILASTSASAALYKVVEVSPSTNFDYKSSYGVAIQPGTVESSLGCFGDDSCSEFLLAGETRLVEAHAGEAVDGLSYREEAPFRLDNRFIYVQDNNDFKNYCSSELGYSICDTWASIRWNLWSAEIKGSTIPNSIAFIENYTGPLLDDSQNIVINSLNKDGDPVGIVSEPGNVTGYRRNSVQAIVGDTTINEGLQTRAWKTDGIYTVGSIATANTNSQGDYYTSKGAIWKNSTDAIQVSWGSGVAAKRDQLLAQGSLRDFVISESDLLYAVGFNTFYEKYHYMQASVSLLSIDGDGSLSESKTVEVKGATVYSNGGTSGDKTHTNSLLTSVNENLIAIGEAKRSSVDKGAYNNRLFIVPDVSADSPTAAFLSGGIFFDGAGGKAGAINNYNEMVGQIDADNTREVSGKPRRKRGFIYPYNSTGTESDRRAIFDNQAWWLDDLTNGGDLSNTNNQYRIIDATDINDAGVIAATAFKCNGGYDSTAHNATCSNQETTVAVKLIPIAGATSADIVQRGTDEQSTERTGAAIGLWALILLGLFGFRRK</sequence>
<keyword evidence="1" id="KW-0812">Transmembrane</keyword>
<evidence type="ECO:0000256" key="2">
    <source>
        <dbReference type="SAM" id="SignalP"/>
    </source>
</evidence>
<keyword evidence="4" id="KW-1185">Reference proteome</keyword>
<evidence type="ECO:0000256" key="1">
    <source>
        <dbReference type="SAM" id="Phobius"/>
    </source>
</evidence>
<reference evidence="4" key="1">
    <citation type="submission" date="2017-02" db="EMBL/GenBank/DDBJ databases">
        <authorList>
            <person name="Varghese N."/>
            <person name="Submissions S."/>
        </authorList>
    </citation>
    <scope>NUCLEOTIDE SEQUENCE [LARGE SCALE GENOMIC DNA]</scope>
    <source>
        <strain evidence="4">DSM 19608</strain>
    </source>
</reference>
<feature type="signal peptide" evidence="2">
    <location>
        <begin position="1"/>
        <end position="26"/>
    </location>
</feature>
<name>A0A1T4LT45_VIBCI</name>
<dbReference type="InterPro" id="IPR022562">
    <property type="entry name" value="DUF3466"/>
</dbReference>
<feature type="transmembrane region" description="Helical" evidence="1">
    <location>
        <begin position="539"/>
        <end position="556"/>
    </location>
</feature>
<dbReference type="EMBL" id="FUXB01000003">
    <property type="protein sequence ID" value="SJZ57882.1"/>
    <property type="molecule type" value="Genomic_DNA"/>
</dbReference>
<dbReference type="InterPro" id="IPR020008">
    <property type="entry name" value="GlyGly_CTERM"/>
</dbReference>
<keyword evidence="1" id="KW-0472">Membrane</keyword>
<gene>
    <name evidence="3" type="ORF">SAMN02745782_00735</name>
</gene>
<dbReference type="AlphaFoldDB" id="A0A1T4LT45"/>
<accession>A0A1T4LT45</accession>
<feature type="chain" id="PRO_5010572254" evidence="2">
    <location>
        <begin position="27"/>
        <end position="559"/>
    </location>
</feature>
<organism evidence="3 4">
    <name type="scientific">Vibrio cincinnatiensis DSM 19608</name>
    <dbReference type="NCBI Taxonomy" id="1123491"/>
    <lineage>
        <taxon>Bacteria</taxon>
        <taxon>Pseudomonadati</taxon>
        <taxon>Pseudomonadota</taxon>
        <taxon>Gammaproteobacteria</taxon>
        <taxon>Vibrionales</taxon>
        <taxon>Vibrionaceae</taxon>
        <taxon>Vibrio</taxon>
    </lineage>
</organism>
<dbReference type="NCBIfam" id="TIGR03501">
    <property type="entry name" value="GlyGly_CTERM"/>
    <property type="match status" value="1"/>
</dbReference>
<proteinExistence type="predicted"/>
<dbReference type="STRING" id="1123491.SAMN02745782_00735"/>
<keyword evidence="1" id="KW-1133">Transmembrane helix</keyword>
<evidence type="ECO:0000313" key="3">
    <source>
        <dbReference type="EMBL" id="SJZ57882.1"/>
    </source>
</evidence>
<evidence type="ECO:0000313" key="4">
    <source>
        <dbReference type="Proteomes" id="UP000190834"/>
    </source>
</evidence>